<keyword evidence="3" id="KW-0175">Coiled coil</keyword>
<evidence type="ECO:0000256" key="2">
    <source>
        <dbReference type="ARBA" id="ARBA00023015"/>
    </source>
</evidence>
<accession>A0AA88WGJ4</accession>
<evidence type="ECO:0000256" key="3">
    <source>
        <dbReference type="ARBA" id="ARBA00023054"/>
    </source>
</evidence>
<organism evidence="8 9">
    <name type="scientific">Escallonia herrerae</name>
    <dbReference type="NCBI Taxonomy" id="1293975"/>
    <lineage>
        <taxon>Eukaryota</taxon>
        <taxon>Viridiplantae</taxon>
        <taxon>Streptophyta</taxon>
        <taxon>Embryophyta</taxon>
        <taxon>Tracheophyta</taxon>
        <taxon>Spermatophyta</taxon>
        <taxon>Magnoliopsida</taxon>
        <taxon>eudicotyledons</taxon>
        <taxon>Gunneridae</taxon>
        <taxon>Pentapetalae</taxon>
        <taxon>asterids</taxon>
        <taxon>campanulids</taxon>
        <taxon>Escalloniales</taxon>
        <taxon>Escalloniaceae</taxon>
        <taxon>Escallonia</taxon>
    </lineage>
</organism>
<dbReference type="EMBL" id="JAVXUP010000460">
    <property type="protein sequence ID" value="KAK3027431.1"/>
    <property type="molecule type" value="Genomic_DNA"/>
</dbReference>
<proteinExistence type="predicted"/>
<comment type="function">
    <text evidence="1">Putative transcription factor.</text>
</comment>
<protein>
    <recommendedName>
        <fullName evidence="7">RWP-RK domain-containing protein</fullName>
    </recommendedName>
</protein>
<evidence type="ECO:0000256" key="4">
    <source>
        <dbReference type="ARBA" id="ARBA00023125"/>
    </source>
</evidence>
<sequence length="300" mass="33888">MAKDENEEVFSFPAQFPPLDFSGYSELDCHQYDYPIQGSGAFDAVPLMGVIPNEPFYSPLDIMPTQSLMQGDISCDYNGGGFWSEIMNVGSLDNTTTENQKLMCDNSNGGEEAVENQKSRGFKDEENINVNGSKMLTRETLSQYFYMPITQAAKELNIGLTLLKKRCRELGIRRWPHRKLMSLQTLIKNVQELGKEEGNSAEGKLKDAIEILEQERKLMEVVPDMQLEDKTKRLRQACFKANYKKRKIMGMMDCSQSSSTSTLASMDVTVGCWAWGIGEEEEMKSLFSDCLSSSNIMFKV</sequence>
<dbReference type="InterPro" id="IPR044607">
    <property type="entry name" value="RKD-like"/>
</dbReference>
<dbReference type="Pfam" id="PF02042">
    <property type="entry name" value="RWP-RK"/>
    <property type="match status" value="1"/>
</dbReference>
<keyword evidence="6" id="KW-0539">Nucleus</keyword>
<evidence type="ECO:0000256" key="6">
    <source>
        <dbReference type="ARBA" id="ARBA00023242"/>
    </source>
</evidence>
<reference evidence="8" key="1">
    <citation type="submission" date="2022-12" db="EMBL/GenBank/DDBJ databases">
        <title>Draft genome assemblies for two species of Escallonia (Escalloniales).</title>
        <authorList>
            <person name="Chanderbali A."/>
            <person name="Dervinis C."/>
            <person name="Anghel I."/>
            <person name="Soltis D."/>
            <person name="Soltis P."/>
            <person name="Zapata F."/>
        </authorList>
    </citation>
    <scope>NUCLEOTIDE SEQUENCE</scope>
    <source>
        <strain evidence="8">UCBG64.0493</strain>
        <tissue evidence="8">Leaf</tissue>
    </source>
</reference>
<evidence type="ECO:0000259" key="7">
    <source>
        <dbReference type="PROSITE" id="PS51519"/>
    </source>
</evidence>
<evidence type="ECO:0000313" key="9">
    <source>
        <dbReference type="Proteomes" id="UP001188597"/>
    </source>
</evidence>
<evidence type="ECO:0000313" key="8">
    <source>
        <dbReference type="EMBL" id="KAK3027431.1"/>
    </source>
</evidence>
<dbReference type="PROSITE" id="PS51519">
    <property type="entry name" value="RWP_RK"/>
    <property type="match status" value="1"/>
</dbReference>
<dbReference type="GO" id="GO:0003700">
    <property type="term" value="F:DNA-binding transcription factor activity"/>
    <property type="evidence" value="ECO:0007669"/>
    <property type="project" value="InterPro"/>
</dbReference>
<dbReference type="Proteomes" id="UP001188597">
    <property type="component" value="Unassembled WGS sequence"/>
</dbReference>
<dbReference type="PANTHER" id="PTHR46373">
    <property type="entry name" value="PROTEIN RKD4"/>
    <property type="match status" value="1"/>
</dbReference>
<keyword evidence="5" id="KW-0804">Transcription</keyword>
<dbReference type="AlphaFoldDB" id="A0AA88WGJ4"/>
<evidence type="ECO:0000256" key="1">
    <source>
        <dbReference type="ARBA" id="ARBA00004049"/>
    </source>
</evidence>
<dbReference type="GO" id="GO:0003677">
    <property type="term" value="F:DNA binding"/>
    <property type="evidence" value="ECO:0007669"/>
    <property type="project" value="UniProtKB-KW"/>
</dbReference>
<feature type="domain" description="RWP-RK" evidence="7">
    <location>
        <begin position="113"/>
        <end position="203"/>
    </location>
</feature>
<dbReference type="PANTHER" id="PTHR46373:SF20">
    <property type="entry name" value="PROTEIN RKD1"/>
    <property type="match status" value="1"/>
</dbReference>
<keyword evidence="4" id="KW-0238">DNA-binding</keyword>
<evidence type="ECO:0000256" key="5">
    <source>
        <dbReference type="ARBA" id="ARBA00023163"/>
    </source>
</evidence>
<gene>
    <name evidence="8" type="ORF">RJ639_042071</name>
</gene>
<keyword evidence="2" id="KW-0805">Transcription regulation</keyword>
<name>A0AA88WGJ4_9ASTE</name>
<keyword evidence="9" id="KW-1185">Reference proteome</keyword>
<comment type="caution">
    <text evidence="8">The sequence shown here is derived from an EMBL/GenBank/DDBJ whole genome shotgun (WGS) entry which is preliminary data.</text>
</comment>
<dbReference type="InterPro" id="IPR003035">
    <property type="entry name" value="RWP-RK_dom"/>
</dbReference>